<feature type="region of interest" description="Disordered" evidence="1">
    <location>
        <begin position="469"/>
        <end position="557"/>
    </location>
</feature>
<feature type="compositionally biased region" description="Low complexity" evidence="1">
    <location>
        <begin position="11"/>
        <end position="20"/>
    </location>
</feature>
<feature type="compositionally biased region" description="Polar residues" evidence="1">
    <location>
        <begin position="524"/>
        <end position="541"/>
    </location>
</feature>
<reference evidence="3" key="1">
    <citation type="journal article" date="2023" name="Mol. Phylogenet. Evol.">
        <title>Genome-scale phylogeny and comparative genomics of the fungal order Sordariales.</title>
        <authorList>
            <person name="Hensen N."/>
            <person name="Bonometti L."/>
            <person name="Westerberg I."/>
            <person name="Brannstrom I.O."/>
            <person name="Guillou S."/>
            <person name="Cros-Aarteil S."/>
            <person name="Calhoun S."/>
            <person name="Haridas S."/>
            <person name="Kuo A."/>
            <person name="Mondo S."/>
            <person name="Pangilinan J."/>
            <person name="Riley R."/>
            <person name="LaButti K."/>
            <person name="Andreopoulos B."/>
            <person name="Lipzen A."/>
            <person name="Chen C."/>
            <person name="Yan M."/>
            <person name="Daum C."/>
            <person name="Ng V."/>
            <person name="Clum A."/>
            <person name="Steindorff A."/>
            <person name="Ohm R.A."/>
            <person name="Martin F."/>
            <person name="Silar P."/>
            <person name="Natvig D.O."/>
            <person name="Lalanne C."/>
            <person name="Gautier V."/>
            <person name="Ament-Velasquez S.L."/>
            <person name="Kruys A."/>
            <person name="Hutchinson M.I."/>
            <person name="Powell A.J."/>
            <person name="Barry K."/>
            <person name="Miller A.N."/>
            <person name="Grigoriev I.V."/>
            <person name="Debuchy R."/>
            <person name="Gladieux P."/>
            <person name="Hiltunen Thoren M."/>
            <person name="Johannesson H."/>
        </authorList>
    </citation>
    <scope>NUCLEOTIDE SEQUENCE [LARGE SCALE GENOMIC DNA]</scope>
    <source>
        <strain evidence="3">CBS 340.73</strain>
    </source>
</reference>
<protein>
    <submittedName>
        <fullName evidence="2">Uncharacterized protein</fullName>
    </submittedName>
</protein>
<proteinExistence type="predicted"/>
<feature type="region of interest" description="Disordered" evidence="1">
    <location>
        <begin position="242"/>
        <end position="319"/>
    </location>
</feature>
<accession>A0AAN6S731</accession>
<feature type="region of interest" description="Disordered" evidence="1">
    <location>
        <begin position="373"/>
        <end position="452"/>
    </location>
</feature>
<organism evidence="2 3">
    <name type="scientific">Diplogelasinospora grovesii</name>
    <dbReference type="NCBI Taxonomy" id="303347"/>
    <lineage>
        <taxon>Eukaryota</taxon>
        <taxon>Fungi</taxon>
        <taxon>Dikarya</taxon>
        <taxon>Ascomycota</taxon>
        <taxon>Pezizomycotina</taxon>
        <taxon>Sordariomycetes</taxon>
        <taxon>Sordariomycetidae</taxon>
        <taxon>Sordariales</taxon>
        <taxon>Diplogelasinosporaceae</taxon>
        <taxon>Diplogelasinospora</taxon>
    </lineage>
</organism>
<feature type="compositionally biased region" description="Basic and acidic residues" evidence="1">
    <location>
        <begin position="192"/>
        <end position="208"/>
    </location>
</feature>
<feature type="compositionally biased region" description="Low complexity" evidence="1">
    <location>
        <begin position="310"/>
        <end position="319"/>
    </location>
</feature>
<feature type="region of interest" description="Disordered" evidence="1">
    <location>
        <begin position="1"/>
        <end position="28"/>
    </location>
</feature>
<name>A0AAN6S731_9PEZI</name>
<evidence type="ECO:0000256" key="1">
    <source>
        <dbReference type="SAM" id="MobiDB-lite"/>
    </source>
</evidence>
<comment type="caution">
    <text evidence="2">The sequence shown here is derived from an EMBL/GenBank/DDBJ whole genome shotgun (WGS) entry which is preliminary data.</text>
</comment>
<evidence type="ECO:0000313" key="3">
    <source>
        <dbReference type="Proteomes" id="UP001303473"/>
    </source>
</evidence>
<dbReference type="AlphaFoldDB" id="A0AAN6S731"/>
<evidence type="ECO:0000313" key="2">
    <source>
        <dbReference type="EMBL" id="KAK3943547.1"/>
    </source>
</evidence>
<dbReference type="Proteomes" id="UP001303473">
    <property type="component" value="Unassembled WGS sequence"/>
</dbReference>
<sequence length="652" mass="71663">MSNTNTSTQMAVASTSATTPQAPPPTNHHLFNLIKANDTRTLEHCVCPPRDNQIWSDNEVMEGRLTCQQRRVLVEAWRREYLEEKGGYELMEGAVEQGGPGALLTLSGVLFEAMVGRRRNFFHWRRDKKGKRKFCGPSALDRNLHKLWMAKFWPARVILKRTNKGKKVSKQERLALARKKFVPKRSPLRQAETVEHDMGMDSDVHADGDLDESFDTSSIDTQPFDELEYRSRLAMVSGEDGLVVDGERPQSCPDSKVNATEPGPETPTRGGTQRTAQPAPLPTPPPTPPDEESKPVNDNASLSTQEDSVTTTRTYTPTTNAVFSQPMTYLGTLTSSGGDFYEEASRRMKSLTQWMKPRAASTTYSLSKELTAVNGATAQDSAGLGSPAAVKRKREDGDDAGYETEDEAPSRRRRSNSWTPPDSSLPKNWVARSKRKRDDAAEDSASFSFERSRSDVWDPNASFYDVSTSSQFLKSNGPSRDVPEAGLHEQGSTARDPPLDNMTRSKRQRNDDAEDSTAVKRSRSNSWSPATSFYEVGTSSAADEPKLLPPEPTESGLYTRMGKLEDTVPVNLTDHSIESETDRPVLPEVRRRGKEPAVPQEAVTVTSQAGHLGAALVVQIGSDLGIDRGMGRVGGDATAVAADLAVHLAAVR</sequence>
<feature type="compositionally biased region" description="Polar residues" evidence="1">
    <location>
        <begin position="416"/>
        <end position="426"/>
    </location>
</feature>
<feature type="compositionally biased region" description="Polar residues" evidence="1">
    <location>
        <begin position="469"/>
        <end position="478"/>
    </location>
</feature>
<feature type="compositionally biased region" description="Pro residues" evidence="1">
    <location>
        <begin position="279"/>
        <end position="288"/>
    </location>
</feature>
<feature type="compositionally biased region" description="Polar residues" evidence="1">
    <location>
        <begin position="1"/>
        <end position="10"/>
    </location>
</feature>
<gene>
    <name evidence="2" type="ORF">QBC46DRAFT_338496</name>
</gene>
<dbReference type="EMBL" id="MU853765">
    <property type="protein sequence ID" value="KAK3943547.1"/>
    <property type="molecule type" value="Genomic_DNA"/>
</dbReference>
<feature type="compositionally biased region" description="Polar residues" evidence="1">
    <location>
        <begin position="296"/>
        <end position="309"/>
    </location>
</feature>
<keyword evidence="3" id="KW-1185">Reference proteome</keyword>
<feature type="compositionally biased region" description="Acidic residues" evidence="1">
    <location>
        <begin position="397"/>
        <end position="407"/>
    </location>
</feature>
<feature type="region of interest" description="Disordered" evidence="1">
    <location>
        <begin position="185"/>
        <end position="223"/>
    </location>
</feature>